<evidence type="ECO:0000256" key="1">
    <source>
        <dbReference type="RuleBase" id="RU363044"/>
    </source>
</evidence>
<keyword evidence="1" id="KW-0067">ATP-binding</keyword>
<dbReference type="OrthoDB" id="3366231at2759"/>
<dbReference type="EC" id="5.6.2.3" evidence="1"/>
<keyword evidence="1" id="KW-0347">Helicase</keyword>
<comment type="catalytic activity">
    <reaction evidence="1">
        <text>ATP + H2O = ADP + phosphate + H(+)</text>
        <dbReference type="Rhea" id="RHEA:13065"/>
        <dbReference type="ChEBI" id="CHEBI:15377"/>
        <dbReference type="ChEBI" id="CHEBI:15378"/>
        <dbReference type="ChEBI" id="CHEBI:30616"/>
        <dbReference type="ChEBI" id="CHEBI:43474"/>
        <dbReference type="ChEBI" id="CHEBI:456216"/>
        <dbReference type="EC" id="5.6.2.3"/>
    </reaction>
</comment>
<dbReference type="PANTHER" id="PTHR10492:SF95">
    <property type="entry name" value="HELITRON HELICASE-LIKE DOMAIN-CONTAINING PROTEIN"/>
    <property type="match status" value="1"/>
</dbReference>
<gene>
    <name evidence="3" type="ORF">M422DRAFT_265517</name>
</gene>
<accession>A0A0C9V557</accession>
<dbReference type="Pfam" id="PF05970">
    <property type="entry name" value="PIF1"/>
    <property type="match status" value="1"/>
</dbReference>
<dbReference type="GO" id="GO:0006281">
    <property type="term" value="P:DNA repair"/>
    <property type="evidence" value="ECO:0007669"/>
    <property type="project" value="UniProtKB-KW"/>
</dbReference>
<comment type="similarity">
    <text evidence="1">Belongs to the helicase family.</text>
</comment>
<dbReference type="Gene3D" id="3.40.50.300">
    <property type="entry name" value="P-loop containing nucleotide triphosphate hydrolases"/>
    <property type="match status" value="1"/>
</dbReference>
<dbReference type="GO" id="GO:0006310">
    <property type="term" value="P:DNA recombination"/>
    <property type="evidence" value="ECO:0007669"/>
    <property type="project" value="UniProtKB-KW"/>
</dbReference>
<evidence type="ECO:0000313" key="4">
    <source>
        <dbReference type="Proteomes" id="UP000054279"/>
    </source>
</evidence>
<dbReference type="InterPro" id="IPR010285">
    <property type="entry name" value="DNA_helicase_pif1-like_DEAD"/>
</dbReference>
<feature type="domain" description="DNA helicase Pif1-like DEAD-box helicase" evidence="2">
    <location>
        <begin position="6"/>
        <end position="171"/>
    </location>
</feature>
<keyword evidence="1" id="KW-0547">Nucleotide-binding</keyword>
<name>A0A0C9V557_SPHS4</name>
<keyword evidence="4" id="KW-1185">Reference proteome</keyword>
<dbReference type="HOGENOM" id="CLU_001324_9_5_1"/>
<comment type="cofactor">
    <cofactor evidence="1">
        <name>Mg(2+)</name>
        <dbReference type="ChEBI" id="CHEBI:18420"/>
    </cofactor>
</comment>
<organism evidence="3 4">
    <name type="scientific">Sphaerobolus stellatus (strain SS14)</name>
    <dbReference type="NCBI Taxonomy" id="990650"/>
    <lineage>
        <taxon>Eukaryota</taxon>
        <taxon>Fungi</taxon>
        <taxon>Dikarya</taxon>
        <taxon>Basidiomycota</taxon>
        <taxon>Agaricomycotina</taxon>
        <taxon>Agaricomycetes</taxon>
        <taxon>Phallomycetidae</taxon>
        <taxon>Geastrales</taxon>
        <taxon>Sphaerobolaceae</taxon>
        <taxon>Sphaerobolus</taxon>
    </lineage>
</organism>
<dbReference type="InterPro" id="IPR027417">
    <property type="entry name" value="P-loop_NTPase"/>
</dbReference>
<dbReference type="GO" id="GO:0016887">
    <property type="term" value="F:ATP hydrolysis activity"/>
    <property type="evidence" value="ECO:0007669"/>
    <property type="project" value="RHEA"/>
</dbReference>
<dbReference type="Proteomes" id="UP000054279">
    <property type="component" value="Unassembled WGS sequence"/>
</dbReference>
<evidence type="ECO:0000313" key="3">
    <source>
        <dbReference type="EMBL" id="KIJ32635.1"/>
    </source>
</evidence>
<keyword evidence="1" id="KW-0227">DNA damage</keyword>
<keyword evidence="1" id="KW-0378">Hydrolase</keyword>
<proteinExistence type="inferred from homology"/>
<dbReference type="GO" id="GO:0043139">
    <property type="term" value="F:5'-3' DNA helicase activity"/>
    <property type="evidence" value="ECO:0007669"/>
    <property type="project" value="UniProtKB-EC"/>
</dbReference>
<reference evidence="3 4" key="1">
    <citation type="submission" date="2014-06" db="EMBL/GenBank/DDBJ databases">
        <title>Evolutionary Origins and Diversification of the Mycorrhizal Mutualists.</title>
        <authorList>
            <consortium name="DOE Joint Genome Institute"/>
            <consortium name="Mycorrhizal Genomics Consortium"/>
            <person name="Kohler A."/>
            <person name="Kuo A."/>
            <person name="Nagy L.G."/>
            <person name="Floudas D."/>
            <person name="Copeland A."/>
            <person name="Barry K.W."/>
            <person name="Cichocki N."/>
            <person name="Veneault-Fourrey C."/>
            <person name="LaButti K."/>
            <person name="Lindquist E.A."/>
            <person name="Lipzen A."/>
            <person name="Lundell T."/>
            <person name="Morin E."/>
            <person name="Murat C."/>
            <person name="Riley R."/>
            <person name="Ohm R."/>
            <person name="Sun H."/>
            <person name="Tunlid A."/>
            <person name="Henrissat B."/>
            <person name="Grigoriev I.V."/>
            <person name="Hibbett D.S."/>
            <person name="Martin F."/>
        </authorList>
    </citation>
    <scope>NUCLEOTIDE SEQUENCE [LARGE SCALE GENOMIC DNA]</scope>
    <source>
        <strain evidence="3 4">SS14</strain>
    </source>
</reference>
<dbReference type="EMBL" id="KN837224">
    <property type="protein sequence ID" value="KIJ32635.1"/>
    <property type="molecule type" value="Genomic_DNA"/>
</dbReference>
<evidence type="ECO:0000259" key="2">
    <source>
        <dbReference type="Pfam" id="PF05970"/>
    </source>
</evidence>
<sequence length="179" mass="19744">MNPENQQNSCPIFLEGKPGRGKTFLINALASHIHSQGKIALIVATSALAASMYEHAFTAHSMFKIPVNQENINLRCKVKPHTNWANLILQAAAIIWDELPLANKAVLECVDILCRELHGNNLPFGGKPFISIGDFHQVSPVVKEQGPTATIEASIKTSHLWPDFRILSLHHPNPLCCRS</sequence>
<dbReference type="GO" id="GO:0005524">
    <property type="term" value="F:ATP binding"/>
    <property type="evidence" value="ECO:0007669"/>
    <property type="project" value="UniProtKB-KW"/>
</dbReference>
<keyword evidence="1" id="KW-0233">DNA recombination</keyword>
<keyword evidence="1" id="KW-0234">DNA repair</keyword>
<dbReference type="SUPFAM" id="SSF52540">
    <property type="entry name" value="P-loop containing nucleoside triphosphate hydrolases"/>
    <property type="match status" value="1"/>
</dbReference>
<dbReference type="GO" id="GO:0000723">
    <property type="term" value="P:telomere maintenance"/>
    <property type="evidence" value="ECO:0007669"/>
    <property type="project" value="InterPro"/>
</dbReference>
<dbReference type="PANTHER" id="PTHR10492">
    <property type="match status" value="1"/>
</dbReference>
<dbReference type="AlphaFoldDB" id="A0A0C9V557"/>
<protein>
    <recommendedName>
        <fullName evidence="1">ATP-dependent DNA helicase</fullName>
        <ecNumber evidence="1">5.6.2.3</ecNumber>
    </recommendedName>
</protein>